<gene>
    <name evidence="2" type="ORF">OsI_09403</name>
</gene>
<evidence type="ECO:0000313" key="2">
    <source>
        <dbReference type="EMBL" id="EAY87982.1"/>
    </source>
</evidence>
<organism evidence="2 3">
    <name type="scientific">Oryza sativa subsp. indica</name>
    <name type="common">Rice</name>
    <dbReference type="NCBI Taxonomy" id="39946"/>
    <lineage>
        <taxon>Eukaryota</taxon>
        <taxon>Viridiplantae</taxon>
        <taxon>Streptophyta</taxon>
        <taxon>Embryophyta</taxon>
        <taxon>Tracheophyta</taxon>
        <taxon>Spermatophyta</taxon>
        <taxon>Magnoliopsida</taxon>
        <taxon>Liliopsida</taxon>
        <taxon>Poales</taxon>
        <taxon>Poaceae</taxon>
        <taxon>BOP clade</taxon>
        <taxon>Oryzoideae</taxon>
        <taxon>Oryzeae</taxon>
        <taxon>Oryzinae</taxon>
        <taxon>Oryza</taxon>
        <taxon>Oryza sativa</taxon>
    </lineage>
</organism>
<dbReference type="InterPro" id="IPR036047">
    <property type="entry name" value="F-box-like_dom_sf"/>
</dbReference>
<dbReference type="EMBL" id="CM000127">
    <property type="protein sequence ID" value="EAY87982.1"/>
    <property type="molecule type" value="Genomic_DNA"/>
</dbReference>
<keyword evidence="3" id="KW-1185">Reference proteome</keyword>
<feature type="domain" description="F-box" evidence="1">
    <location>
        <begin position="11"/>
        <end position="57"/>
    </location>
</feature>
<dbReference type="Pfam" id="PF12937">
    <property type="entry name" value="F-box-like"/>
    <property type="match status" value="1"/>
</dbReference>
<dbReference type="OMA" id="CTPRYWR"/>
<evidence type="ECO:0000313" key="3">
    <source>
        <dbReference type="Proteomes" id="UP000007015"/>
    </source>
</evidence>
<name>A2XAX2_ORYSI</name>
<dbReference type="PANTHER" id="PTHR32278">
    <property type="entry name" value="F-BOX DOMAIN-CONTAINING PROTEIN"/>
    <property type="match status" value="1"/>
</dbReference>
<dbReference type="Proteomes" id="UP000007015">
    <property type="component" value="Chromosome 2"/>
</dbReference>
<dbReference type="SUPFAM" id="SSF81383">
    <property type="entry name" value="F-box domain"/>
    <property type="match status" value="1"/>
</dbReference>
<dbReference type="HOGENOM" id="CLU_050973_0_0_1"/>
<dbReference type="Gene3D" id="1.20.1280.50">
    <property type="match status" value="1"/>
</dbReference>
<dbReference type="Pfam" id="PF14299">
    <property type="entry name" value="PP2"/>
    <property type="match status" value="1"/>
</dbReference>
<accession>A2XAX2</accession>
<evidence type="ECO:0000259" key="1">
    <source>
        <dbReference type="PROSITE" id="PS50181"/>
    </source>
</evidence>
<protein>
    <recommendedName>
        <fullName evidence="1">F-box domain-containing protein</fullName>
    </recommendedName>
</protein>
<dbReference type="PANTHER" id="PTHR32278:SF111">
    <property type="entry name" value="F-BOX PROTEIN PP2-B12-RELATED"/>
    <property type="match status" value="1"/>
</dbReference>
<dbReference type="PROSITE" id="PS50181">
    <property type="entry name" value="FBOX"/>
    <property type="match status" value="1"/>
</dbReference>
<dbReference type="Gramene" id="BGIOSGA009268-TA">
    <property type="protein sequence ID" value="BGIOSGA009268-PA"/>
    <property type="gene ID" value="BGIOSGA009268"/>
</dbReference>
<dbReference type="InterPro" id="IPR025886">
    <property type="entry name" value="PP2-like"/>
</dbReference>
<proteinExistence type="predicted"/>
<dbReference type="CDD" id="cd22162">
    <property type="entry name" value="F-box_AtSKIP3-like"/>
    <property type="match status" value="1"/>
</dbReference>
<reference evidence="2 3" key="1">
    <citation type="journal article" date="2005" name="PLoS Biol.">
        <title>The genomes of Oryza sativa: a history of duplications.</title>
        <authorList>
            <person name="Yu J."/>
            <person name="Wang J."/>
            <person name="Lin W."/>
            <person name="Li S."/>
            <person name="Li H."/>
            <person name="Zhou J."/>
            <person name="Ni P."/>
            <person name="Dong W."/>
            <person name="Hu S."/>
            <person name="Zeng C."/>
            <person name="Zhang J."/>
            <person name="Zhang Y."/>
            <person name="Li R."/>
            <person name="Xu Z."/>
            <person name="Li S."/>
            <person name="Li X."/>
            <person name="Zheng H."/>
            <person name="Cong L."/>
            <person name="Lin L."/>
            <person name="Yin J."/>
            <person name="Geng J."/>
            <person name="Li G."/>
            <person name="Shi J."/>
            <person name="Liu J."/>
            <person name="Lv H."/>
            <person name="Li J."/>
            <person name="Wang J."/>
            <person name="Deng Y."/>
            <person name="Ran L."/>
            <person name="Shi X."/>
            <person name="Wang X."/>
            <person name="Wu Q."/>
            <person name="Li C."/>
            <person name="Ren X."/>
            <person name="Wang J."/>
            <person name="Wang X."/>
            <person name="Li D."/>
            <person name="Liu D."/>
            <person name="Zhang X."/>
            <person name="Ji Z."/>
            <person name="Zhao W."/>
            <person name="Sun Y."/>
            <person name="Zhang Z."/>
            <person name="Bao J."/>
            <person name="Han Y."/>
            <person name="Dong L."/>
            <person name="Ji J."/>
            <person name="Chen P."/>
            <person name="Wu S."/>
            <person name="Liu J."/>
            <person name="Xiao Y."/>
            <person name="Bu D."/>
            <person name="Tan J."/>
            <person name="Yang L."/>
            <person name="Ye C."/>
            <person name="Zhang J."/>
            <person name="Xu J."/>
            <person name="Zhou Y."/>
            <person name="Yu Y."/>
            <person name="Zhang B."/>
            <person name="Zhuang S."/>
            <person name="Wei H."/>
            <person name="Liu B."/>
            <person name="Lei M."/>
            <person name="Yu H."/>
            <person name="Li Y."/>
            <person name="Xu H."/>
            <person name="Wei S."/>
            <person name="He X."/>
            <person name="Fang L."/>
            <person name="Zhang Z."/>
            <person name="Zhang Y."/>
            <person name="Huang X."/>
            <person name="Su Z."/>
            <person name="Tong W."/>
            <person name="Li J."/>
            <person name="Tong Z."/>
            <person name="Li S."/>
            <person name="Ye J."/>
            <person name="Wang L."/>
            <person name="Fang L."/>
            <person name="Lei T."/>
            <person name="Chen C."/>
            <person name="Chen H."/>
            <person name="Xu Z."/>
            <person name="Li H."/>
            <person name="Huang H."/>
            <person name="Zhang F."/>
            <person name="Xu H."/>
            <person name="Li N."/>
            <person name="Zhao C."/>
            <person name="Li S."/>
            <person name="Dong L."/>
            <person name="Huang Y."/>
            <person name="Li L."/>
            <person name="Xi Y."/>
            <person name="Qi Q."/>
            <person name="Li W."/>
            <person name="Zhang B."/>
            <person name="Hu W."/>
            <person name="Zhang Y."/>
            <person name="Tian X."/>
            <person name="Jiao Y."/>
            <person name="Liang X."/>
            <person name="Jin J."/>
            <person name="Gao L."/>
            <person name="Zheng W."/>
            <person name="Hao B."/>
            <person name="Liu S."/>
            <person name="Wang W."/>
            <person name="Yuan L."/>
            <person name="Cao M."/>
            <person name="McDermott J."/>
            <person name="Samudrala R."/>
            <person name="Wang J."/>
            <person name="Wong G.K."/>
            <person name="Yang H."/>
        </authorList>
    </citation>
    <scope>NUCLEOTIDE SEQUENCE [LARGE SCALE GENOMIC DNA]</scope>
    <source>
        <strain evidence="3">cv. 93-11</strain>
    </source>
</reference>
<dbReference type="STRING" id="39946.A2XAX2"/>
<dbReference type="InterPro" id="IPR001810">
    <property type="entry name" value="F-box_dom"/>
</dbReference>
<sequence length="248" mass="27826">MEEGEACDDCECEIARLPEELLSAAISLTAPRDAFRAAAVSRAFRAAADSDAVWASFLPRDLPDLADGELSPAPPSKKDLFLRLSAGHYHLLPDRLKLDRETGAKCYVLSARALVIIWTCTPRYWRWIPLTDSRFTEAAELLSVCWLEILGNIDSRMLSPNSTYAAVLVFKIAEEFYQLDTVDATVNLGGSKSSREVALTRSRRRPEEEISAVLFPRTRADGWMEVELGEFFNEEGEDGNAREHQNLW</sequence>
<dbReference type="AlphaFoldDB" id="A2XAX2"/>